<accession>A0A0G0P4F6</accession>
<keyword evidence="1" id="KW-0472">Membrane</keyword>
<keyword evidence="1" id="KW-1133">Transmembrane helix</keyword>
<evidence type="ECO:0000313" key="3">
    <source>
        <dbReference type="Proteomes" id="UP000034710"/>
    </source>
</evidence>
<dbReference type="AlphaFoldDB" id="A0A0G0P4F6"/>
<evidence type="ECO:0000256" key="1">
    <source>
        <dbReference type="SAM" id="Phobius"/>
    </source>
</evidence>
<keyword evidence="1" id="KW-0812">Transmembrane</keyword>
<dbReference type="EMBL" id="LBVJ01000008">
    <property type="protein sequence ID" value="KKQ84181.1"/>
    <property type="molecule type" value="Genomic_DNA"/>
</dbReference>
<gene>
    <name evidence="2" type="ORF">UT06_C0008G0005</name>
</gene>
<reference evidence="2 3" key="1">
    <citation type="journal article" date="2015" name="Nature">
        <title>rRNA introns, odd ribosomes, and small enigmatic genomes across a large radiation of phyla.</title>
        <authorList>
            <person name="Brown C.T."/>
            <person name="Hug L.A."/>
            <person name="Thomas B.C."/>
            <person name="Sharon I."/>
            <person name="Castelle C.J."/>
            <person name="Singh A."/>
            <person name="Wilkins M.J."/>
            <person name="Williams K.H."/>
            <person name="Banfield J.F."/>
        </authorList>
    </citation>
    <scope>NUCLEOTIDE SEQUENCE [LARGE SCALE GENOMIC DNA]</scope>
</reference>
<feature type="transmembrane region" description="Helical" evidence="1">
    <location>
        <begin position="62"/>
        <end position="82"/>
    </location>
</feature>
<evidence type="ECO:0000313" key="2">
    <source>
        <dbReference type="EMBL" id="KKQ84181.1"/>
    </source>
</evidence>
<protein>
    <submittedName>
        <fullName evidence="2">Uncharacterized protein</fullName>
    </submittedName>
</protein>
<dbReference type="Proteomes" id="UP000034710">
    <property type="component" value="Unassembled WGS sequence"/>
</dbReference>
<sequence length="83" mass="9335">MSTLDMRRFLFVAYCLTDESHSNPISLYLRIISPYQLSVKMIVTARYITKSIPASGLSKKEIISAMIAATICGTYFLINLLIL</sequence>
<name>A0A0G0P4F6_9BACT</name>
<proteinExistence type="predicted"/>
<organism evidence="2 3">
    <name type="scientific">Candidatus Woesebacteria bacterium GW2011_GWA1_38_8</name>
    <dbReference type="NCBI Taxonomy" id="1618547"/>
    <lineage>
        <taxon>Bacteria</taxon>
        <taxon>Candidatus Woeseibacteriota</taxon>
    </lineage>
</organism>
<comment type="caution">
    <text evidence="2">The sequence shown here is derived from an EMBL/GenBank/DDBJ whole genome shotgun (WGS) entry which is preliminary data.</text>
</comment>